<feature type="chain" id="PRO_5046881549" description="Outer membrane protein beta-barrel domain-containing protein" evidence="1">
    <location>
        <begin position="21"/>
        <end position="287"/>
    </location>
</feature>
<keyword evidence="1" id="KW-0732">Signal</keyword>
<evidence type="ECO:0008006" key="4">
    <source>
        <dbReference type="Google" id="ProtNLM"/>
    </source>
</evidence>
<evidence type="ECO:0000313" key="2">
    <source>
        <dbReference type="EMBL" id="WOK08170.1"/>
    </source>
</evidence>
<feature type="signal peptide" evidence="1">
    <location>
        <begin position="1"/>
        <end position="20"/>
    </location>
</feature>
<name>A0ABZ0IW58_9BACT</name>
<proteinExistence type="predicted"/>
<dbReference type="EMBL" id="CP136051">
    <property type="protein sequence ID" value="WOK08170.1"/>
    <property type="molecule type" value="Genomic_DNA"/>
</dbReference>
<evidence type="ECO:0000256" key="1">
    <source>
        <dbReference type="SAM" id="SignalP"/>
    </source>
</evidence>
<evidence type="ECO:0000313" key="3">
    <source>
        <dbReference type="Proteomes" id="UP001302349"/>
    </source>
</evidence>
<dbReference type="RefSeq" id="WP_317490816.1">
    <property type="nucleotide sequence ID" value="NZ_CP136051.1"/>
</dbReference>
<reference evidence="2 3" key="1">
    <citation type="journal article" date="2023" name="Microbiol. Resour. Announc.">
        <title>Complete Genome Sequence of Imperialibacter roseus strain P4T.</title>
        <authorList>
            <person name="Tizabi D.R."/>
            <person name="Bachvaroff T."/>
            <person name="Hill R.T."/>
        </authorList>
    </citation>
    <scope>NUCLEOTIDE SEQUENCE [LARGE SCALE GENOMIC DNA]</scope>
    <source>
        <strain evidence="2 3">P4T</strain>
    </source>
</reference>
<sequence>MRKLALTLFAVVVTLSQLKAQSYSYTVLENDPEKAYTKFVAPEFGSEFSGANVSILVGANARMGISDKLTFEGDAQIDLWQLDGKGLGYHLEGGVFLPLKTKTKIKEVPVILSYNPFADSKYENGKNYTIEETKYLKIPDMDYKDQYGVRGGIYTRGLGVESDGIEAAAAVGSLSLVGPYIGVQKTSQAYVKTKINDDIDRIGAGFGRYFIDVMLFPVRSLSDETIAPELKKDKFVGWRGGFQWYLDPHDGEYKRLMNSVFTAEIGSRPYTGFYLNFTWGFAFMNQR</sequence>
<protein>
    <recommendedName>
        <fullName evidence="4">Outer membrane protein beta-barrel domain-containing protein</fullName>
    </recommendedName>
</protein>
<gene>
    <name evidence="2" type="ORF">RT717_05915</name>
</gene>
<dbReference type="Proteomes" id="UP001302349">
    <property type="component" value="Chromosome"/>
</dbReference>
<keyword evidence="3" id="KW-1185">Reference proteome</keyword>
<accession>A0ABZ0IW58</accession>
<organism evidence="2 3">
    <name type="scientific">Imperialibacter roseus</name>
    <dbReference type="NCBI Taxonomy" id="1324217"/>
    <lineage>
        <taxon>Bacteria</taxon>
        <taxon>Pseudomonadati</taxon>
        <taxon>Bacteroidota</taxon>
        <taxon>Cytophagia</taxon>
        <taxon>Cytophagales</taxon>
        <taxon>Flammeovirgaceae</taxon>
        <taxon>Imperialibacter</taxon>
    </lineage>
</organism>